<accession>X0UD58</accession>
<sequence>MGNLDSYKEQEVVPVKPSNSEHLSFNAGKISAMKKGQPPGQGFFRLVDFISQGGIGKLFLFSILCSTCL</sequence>
<proteinExistence type="predicted"/>
<evidence type="ECO:0000313" key="1">
    <source>
        <dbReference type="EMBL" id="GAF86410.1"/>
    </source>
</evidence>
<name>X0UD58_9ZZZZ</name>
<comment type="caution">
    <text evidence="1">The sequence shown here is derived from an EMBL/GenBank/DDBJ whole genome shotgun (WGS) entry which is preliminary data.</text>
</comment>
<dbReference type="EMBL" id="BARS01018949">
    <property type="protein sequence ID" value="GAF86410.1"/>
    <property type="molecule type" value="Genomic_DNA"/>
</dbReference>
<reference evidence="1" key="1">
    <citation type="journal article" date="2014" name="Front. Microbiol.">
        <title>High frequency of phylogenetically diverse reductive dehalogenase-homologous genes in deep subseafloor sedimentary metagenomes.</title>
        <authorList>
            <person name="Kawai M."/>
            <person name="Futagami T."/>
            <person name="Toyoda A."/>
            <person name="Takaki Y."/>
            <person name="Nishi S."/>
            <person name="Hori S."/>
            <person name="Arai W."/>
            <person name="Tsubouchi T."/>
            <person name="Morono Y."/>
            <person name="Uchiyama I."/>
            <person name="Ito T."/>
            <person name="Fujiyama A."/>
            <person name="Inagaki F."/>
            <person name="Takami H."/>
        </authorList>
    </citation>
    <scope>NUCLEOTIDE SEQUENCE</scope>
    <source>
        <strain evidence="1">Expedition CK06-06</strain>
    </source>
</reference>
<organism evidence="1">
    <name type="scientific">marine sediment metagenome</name>
    <dbReference type="NCBI Taxonomy" id="412755"/>
    <lineage>
        <taxon>unclassified sequences</taxon>
        <taxon>metagenomes</taxon>
        <taxon>ecological metagenomes</taxon>
    </lineage>
</organism>
<dbReference type="AlphaFoldDB" id="X0UD58"/>
<gene>
    <name evidence="1" type="ORF">S01H1_30760</name>
</gene>
<protein>
    <submittedName>
        <fullName evidence="1">Uncharacterized protein</fullName>
    </submittedName>
</protein>